<dbReference type="EMBL" id="LFYR01000607">
    <property type="protein sequence ID" value="KMZ73024.1"/>
    <property type="molecule type" value="Genomic_DNA"/>
</dbReference>
<organism evidence="3 4">
    <name type="scientific">Zostera marina</name>
    <name type="common">Eelgrass</name>
    <dbReference type="NCBI Taxonomy" id="29655"/>
    <lineage>
        <taxon>Eukaryota</taxon>
        <taxon>Viridiplantae</taxon>
        <taxon>Streptophyta</taxon>
        <taxon>Embryophyta</taxon>
        <taxon>Tracheophyta</taxon>
        <taxon>Spermatophyta</taxon>
        <taxon>Magnoliopsida</taxon>
        <taxon>Liliopsida</taxon>
        <taxon>Zosteraceae</taxon>
        <taxon>Zostera</taxon>
    </lineage>
</organism>
<dbReference type="CDD" id="cd00519">
    <property type="entry name" value="Lipase_3"/>
    <property type="match status" value="1"/>
</dbReference>
<proteinExistence type="predicted"/>
<evidence type="ECO:0000313" key="4">
    <source>
        <dbReference type="Proteomes" id="UP000036987"/>
    </source>
</evidence>
<dbReference type="GO" id="GO:0004806">
    <property type="term" value="F:triacylglycerol lipase activity"/>
    <property type="evidence" value="ECO:0007669"/>
    <property type="project" value="InterPro"/>
</dbReference>
<dbReference type="GO" id="GO:0006629">
    <property type="term" value="P:lipid metabolic process"/>
    <property type="evidence" value="ECO:0007669"/>
    <property type="project" value="InterPro"/>
</dbReference>
<keyword evidence="4" id="KW-1185">Reference proteome</keyword>
<dbReference type="Gene3D" id="3.40.50.1820">
    <property type="entry name" value="alpha/beta hydrolase"/>
    <property type="match status" value="1"/>
</dbReference>
<dbReference type="PANTHER" id="PTHR46086">
    <property type="entry name" value="ALPHA/BETA-HYDROLASES SUPERFAMILY PROTEIN"/>
    <property type="match status" value="1"/>
</dbReference>
<dbReference type="OMA" id="IVEPRFY"/>
<gene>
    <name evidence="3" type="ORF">ZOSMA_155G00220</name>
</gene>
<dbReference type="InterPro" id="IPR002921">
    <property type="entry name" value="Fungal_lipase-type"/>
</dbReference>
<dbReference type="AlphaFoldDB" id="A0A0K9PVQ0"/>
<evidence type="ECO:0000313" key="3">
    <source>
        <dbReference type="EMBL" id="KMZ73024.1"/>
    </source>
</evidence>
<dbReference type="InterPro" id="IPR044819">
    <property type="entry name" value="OBL-like"/>
</dbReference>
<evidence type="ECO:0000259" key="2">
    <source>
        <dbReference type="Pfam" id="PF01764"/>
    </source>
</evidence>
<name>A0A0K9PVQ0_ZOSMR</name>
<feature type="transmembrane region" description="Helical" evidence="1">
    <location>
        <begin position="278"/>
        <end position="299"/>
    </location>
</feature>
<keyword evidence="1" id="KW-0472">Membrane</keyword>
<sequence>MVLLPDKVGTGDLVKLLHTGDAKESKAVDCEGHVCLEWIAHRWMIFISIIIQKFLLALTKPMAWIGSTIEEWLNLMASTDRGFFATLFNYLLEGTSLPDPKSKDYRSFLALADDRVRLDENIRPEDGRYLGALTIMASKLVYENPARIENTVRQYWNGMEFLEVLQCSNDYCGNQYSISSQAFLFSDKSVDQSETIVVAFRGTQPFDMVQWCIDCDFSWYEHEEAGKIHEGFMRALGLQSNGTWPEDLDQVEHKSHFLYYTVREKLKKLLRDRPDAKFVVTGHSLGGAIAILFPVILMLHGEDWMLERLKAVHTFGQPRVGDRKLGEFVQPRLGSKFKRFVYNDDIVPRLPFDNQMFRIQALRNVLLLQHFLPGNPTPGPSK</sequence>
<dbReference type="PANTHER" id="PTHR46086:SF4">
    <property type="entry name" value="ALPHA_BETA-HYDROLASES SUPERFAMILY PROTEIN"/>
    <property type="match status" value="1"/>
</dbReference>
<feature type="domain" description="Fungal lipase-type" evidence="2">
    <location>
        <begin position="197"/>
        <end position="353"/>
    </location>
</feature>
<dbReference type="STRING" id="29655.A0A0K9PVQ0"/>
<dbReference type="Proteomes" id="UP000036987">
    <property type="component" value="Unassembled WGS sequence"/>
</dbReference>
<keyword evidence="1" id="KW-1133">Transmembrane helix</keyword>
<reference evidence="4" key="1">
    <citation type="journal article" date="2016" name="Nature">
        <title>The genome of the seagrass Zostera marina reveals angiosperm adaptation to the sea.</title>
        <authorList>
            <person name="Olsen J.L."/>
            <person name="Rouze P."/>
            <person name="Verhelst B."/>
            <person name="Lin Y.-C."/>
            <person name="Bayer T."/>
            <person name="Collen J."/>
            <person name="Dattolo E."/>
            <person name="De Paoli E."/>
            <person name="Dittami S."/>
            <person name="Maumus F."/>
            <person name="Michel G."/>
            <person name="Kersting A."/>
            <person name="Lauritano C."/>
            <person name="Lohaus R."/>
            <person name="Toepel M."/>
            <person name="Tonon T."/>
            <person name="Vanneste K."/>
            <person name="Amirebrahimi M."/>
            <person name="Brakel J."/>
            <person name="Bostroem C."/>
            <person name="Chovatia M."/>
            <person name="Grimwood J."/>
            <person name="Jenkins J.W."/>
            <person name="Jueterbock A."/>
            <person name="Mraz A."/>
            <person name="Stam W.T."/>
            <person name="Tice H."/>
            <person name="Bornberg-Bauer E."/>
            <person name="Green P.J."/>
            <person name="Pearson G.A."/>
            <person name="Procaccini G."/>
            <person name="Duarte C.M."/>
            <person name="Schmutz J."/>
            <person name="Reusch T.B.H."/>
            <person name="Van de Peer Y."/>
        </authorList>
    </citation>
    <scope>NUCLEOTIDE SEQUENCE [LARGE SCALE GENOMIC DNA]</scope>
    <source>
        <strain evidence="4">cv. Finnish</strain>
    </source>
</reference>
<comment type="caution">
    <text evidence="3">The sequence shown here is derived from an EMBL/GenBank/DDBJ whole genome shotgun (WGS) entry which is preliminary data.</text>
</comment>
<accession>A0A0K9PVQ0</accession>
<dbReference type="SUPFAM" id="SSF53474">
    <property type="entry name" value="alpha/beta-Hydrolases"/>
    <property type="match status" value="1"/>
</dbReference>
<dbReference type="Pfam" id="PF01764">
    <property type="entry name" value="Lipase_3"/>
    <property type="match status" value="1"/>
</dbReference>
<protein>
    <submittedName>
        <fullName evidence="3">Triacylglycerol lipase</fullName>
    </submittedName>
</protein>
<dbReference type="OrthoDB" id="438440at2759"/>
<dbReference type="InterPro" id="IPR029058">
    <property type="entry name" value="AB_hydrolase_fold"/>
</dbReference>
<keyword evidence="1" id="KW-0812">Transmembrane</keyword>
<evidence type="ECO:0000256" key="1">
    <source>
        <dbReference type="SAM" id="Phobius"/>
    </source>
</evidence>